<feature type="non-terminal residue" evidence="1">
    <location>
        <position position="111"/>
    </location>
</feature>
<protein>
    <submittedName>
        <fullName evidence="1">3826_t:CDS:1</fullName>
    </submittedName>
</protein>
<gene>
    <name evidence="1" type="ORF">SCALOS_LOCUS5199</name>
</gene>
<proteinExistence type="predicted"/>
<organism evidence="1 2">
    <name type="scientific">Scutellospora calospora</name>
    <dbReference type="NCBI Taxonomy" id="85575"/>
    <lineage>
        <taxon>Eukaryota</taxon>
        <taxon>Fungi</taxon>
        <taxon>Fungi incertae sedis</taxon>
        <taxon>Mucoromycota</taxon>
        <taxon>Glomeromycotina</taxon>
        <taxon>Glomeromycetes</taxon>
        <taxon>Diversisporales</taxon>
        <taxon>Gigasporaceae</taxon>
        <taxon>Scutellospora</taxon>
    </lineage>
</organism>
<reference evidence="1" key="1">
    <citation type="submission" date="2021-06" db="EMBL/GenBank/DDBJ databases">
        <authorList>
            <person name="Kallberg Y."/>
            <person name="Tangrot J."/>
            <person name="Rosling A."/>
        </authorList>
    </citation>
    <scope>NUCLEOTIDE SEQUENCE</scope>
    <source>
        <strain evidence="1">AU212A</strain>
    </source>
</reference>
<comment type="caution">
    <text evidence="1">The sequence shown here is derived from an EMBL/GenBank/DDBJ whole genome shotgun (WGS) entry which is preliminary data.</text>
</comment>
<keyword evidence="2" id="KW-1185">Reference proteome</keyword>
<dbReference type="EMBL" id="CAJVPM010008065">
    <property type="protein sequence ID" value="CAG8551588.1"/>
    <property type="molecule type" value="Genomic_DNA"/>
</dbReference>
<name>A0ACA9LX59_9GLOM</name>
<evidence type="ECO:0000313" key="1">
    <source>
        <dbReference type="EMBL" id="CAG8551588.1"/>
    </source>
</evidence>
<evidence type="ECO:0000313" key="2">
    <source>
        <dbReference type="Proteomes" id="UP000789860"/>
    </source>
</evidence>
<dbReference type="Proteomes" id="UP000789860">
    <property type="component" value="Unassembled WGS sequence"/>
</dbReference>
<sequence length="111" mass="12969">MQSPAASKLKKKLKLDDQLCHKHYRQDKRFISFGKDSKKELLALITQHRLIAEDEQPIVHVHNIQLDFNDEIIKLNYQPFNKNIKLSKLDAIVRACDESLLSRDGYRRLAA</sequence>
<accession>A0ACA9LX59</accession>